<dbReference type="Gene3D" id="3.40.50.150">
    <property type="entry name" value="Vaccinia Virus protein VP39"/>
    <property type="match status" value="1"/>
</dbReference>
<dbReference type="PIRSF" id="PIRSF005578">
    <property type="entry name" value="TlyA"/>
    <property type="match status" value="1"/>
</dbReference>
<dbReference type="eggNOG" id="COG1189">
    <property type="taxonomic scope" value="Bacteria"/>
</dbReference>
<dbReference type="CDD" id="cd00165">
    <property type="entry name" value="S4"/>
    <property type="match status" value="1"/>
</dbReference>
<evidence type="ECO:0000313" key="5">
    <source>
        <dbReference type="EMBL" id="KIX85071.1"/>
    </source>
</evidence>
<dbReference type="SMART" id="SM00363">
    <property type="entry name" value="S4"/>
    <property type="match status" value="1"/>
</dbReference>
<evidence type="ECO:0000313" key="6">
    <source>
        <dbReference type="Proteomes" id="UP000032214"/>
    </source>
</evidence>
<dbReference type="STRING" id="1306947.J120_03990"/>
<dbReference type="GO" id="GO:0008168">
    <property type="term" value="F:methyltransferase activity"/>
    <property type="evidence" value="ECO:0007669"/>
    <property type="project" value="InterPro"/>
</dbReference>
<keyword evidence="6" id="KW-1185">Reference proteome</keyword>
<dbReference type="SUPFAM" id="SSF55174">
    <property type="entry name" value="Alpha-L RNA-binding motif"/>
    <property type="match status" value="1"/>
</dbReference>
<dbReference type="InterPro" id="IPR047048">
    <property type="entry name" value="TlyA"/>
</dbReference>
<comment type="caution">
    <text evidence="5">The sequence shown here is derived from an EMBL/GenBank/DDBJ whole genome shotgun (WGS) entry which is preliminary data.</text>
</comment>
<reference evidence="5 6" key="1">
    <citation type="journal article" date="2013" name="Proc. Natl. Acad. Sci. U.S.A.">
        <title>Candidate phylum TM6 genome recovered from a hospital sink biofilm provides genomic insights into this uncultivated phylum.</title>
        <authorList>
            <person name="McLean J.S."/>
            <person name="Lombardo M.J."/>
            <person name="Badger J.H."/>
            <person name="Edlund A."/>
            <person name="Novotny M."/>
            <person name="Yee-Greenbaum J."/>
            <person name="Vyahhi N."/>
            <person name="Hall A.P."/>
            <person name="Yang Y."/>
            <person name="Dupont C.L."/>
            <person name="Ziegler M.G."/>
            <person name="Chitsaz H."/>
            <person name="Allen A.E."/>
            <person name="Yooseph S."/>
            <person name="Tesler G."/>
            <person name="Pevzner P.A."/>
            <person name="Friedman R.M."/>
            <person name="Nealson K.H."/>
            <person name="Venter J.C."/>
            <person name="Lasken R.S."/>
        </authorList>
    </citation>
    <scope>NUCLEOTIDE SEQUENCE [LARGE SCALE GENOMIC DNA]</scope>
    <source>
        <strain evidence="5 6">TM6SC1</strain>
    </source>
</reference>
<dbReference type="Pfam" id="PF01479">
    <property type="entry name" value="S4"/>
    <property type="match status" value="1"/>
</dbReference>
<dbReference type="InterPro" id="IPR002877">
    <property type="entry name" value="RNA_MeTrfase_FtsJ_dom"/>
</dbReference>
<dbReference type="EMBL" id="ARQD01000003">
    <property type="protein sequence ID" value="KIX85071.1"/>
    <property type="molecule type" value="Genomic_DNA"/>
</dbReference>
<dbReference type="GO" id="GO:0032259">
    <property type="term" value="P:methylation"/>
    <property type="evidence" value="ECO:0007669"/>
    <property type="project" value="InterPro"/>
</dbReference>
<dbReference type="GO" id="GO:0003723">
    <property type="term" value="F:RNA binding"/>
    <property type="evidence" value="ECO:0007669"/>
    <property type="project" value="UniProtKB-KW"/>
</dbReference>
<dbReference type="InterPro" id="IPR004538">
    <property type="entry name" value="Hemolysin_A/TlyA"/>
</dbReference>
<dbReference type="InterPro" id="IPR002942">
    <property type="entry name" value="S4_RNA-bd"/>
</dbReference>
<gene>
    <name evidence="5" type="ORF">J120_03990</name>
</gene>
<evidence type="ECO:0000259" key="4">
    <source>
        <dbReference type="SMART" id="SM00363"/>
    </source>
</evidence>
<dbReference type="SUPFAM" id="SSF53335">
    <property type="entry name" value="S-adenosyl-L-methionine-dependent methyltransferases"/>
    <property type="match status" value="1"/>
</dbReference>
<dbReference type="PANTHER" id="PTHR32319">
    <property type="entry name" value="BACTERIAL HEMOLYSIN-LIKE PROTEIN"/>
    <property type="match status" value="1"/>
</dbReference>
<dbReference type="NCBIfam" id="TIGR00478">
    <property type="entry name" value="tly"/>
    <property type="match status" value="1"/>
</dbReference>
<accession>A0A0D2JDK8</accession>
<sequence>MVSKKIRLDQRVLQEKPEYSRQQIQSWIMQGKVLVDGKPITKAGTPVSCDVAIEVTAQSPRYVSRAGYKLEGALSSFNIDVTGLVALDAGLSTGGFTDCLLQAGAAHVYGIDVGYGQVHEKISSDPRVTVYERTNLRYVEQLPQLVDLVTLDVSFISVLKVINVVYKLAKPGAQLIVLIKPQFEARPDQVGKGGIIRSEDIRQETLKNVIAGISNSGFTLKGVIDSPLPGTDGNLEFLAYFIK</sequence>
<name>A0A0D2JDK8_9BACT</name>
<protein>
    <recommendedName>
        <fullName evidence="4">RNA-binding S4 domain-containing protein</fullName>
    </recommendedName>
</protein>
<evidence type="ECO:0000256" key="1">
    <source>
        <dbReference type="ARBA" id="ARBA00022884"/>
    </source>
</evidence>
<dbReference type="CDD" id="cd02440">
    <property type="entry name" value="AdoMet_MTases"/>
    <property type="match status" value="1"/>
</dbReference>
<comment type="similarity">
    <text evidence="2">Belongs to the TlyA family.</text>
</comment>
<dbReference type="PANTHER" id="PTHR32319:SF0">
    <property type="entry name" value="BACTERIAL HEMOLYSIN-LIKE PROTEIN"/>
    <property type="match status" value="1"/>
</dbReference>
<dbReference type="AlphaFoldDB" id="A0A0D2JDK8"/>
<dbReference type="InterPro" id="IPR029063">
    <property type="entry name" value="SAM-dependent_MTases_sf"/>
</dbReference>
<proteinExistence type="inferred from homology"/>
<dbReference type="Pfam" id="PF01728">
    <property type="entry name" value="FtsJ"/>
    <property type="match status" value="1"/>
</dbReference>
<keyword evidence="1 3" id="KW-0694">RNA-binding</keyword>
<dbReference type="Proteomes" id="UP000032214">
    <property type="component" value="Unassembled WGS sequence"/>
</dbReference>
<evidence type="ECO:0000256" key="2">
    <source>
        <dbReference type="ARBA" id="ARBA00029460"/>
    </source>
</evidence>
<dbReference type="InterPro" id="IPR036986">
    <property type="entry name" value="S4_RNA-bd_sf"/>
</dbReference>
<dbReference type="Gene3D" id="3.10.290.10">
    <property type="entry name" value="RNA-binding S4 domain"/>
    <property type="match status" value="1"/>
</dbReference>
<dbReference type="PROSITE" id="PS50889">
    <property type="entry name" value="S4"/>
    <property type="match status" value="1"/>
</dbReference>
<organism evidence="5 6">
    <name type="scientific">candidate division TM6 bacterium JCVI TM6SC1</name>
    <dbReference type="NCBI Taxonomy" id="1306947"/>
    <lineage>
        <taxon>Bacteria</taxon>
        <taxon>Candidatus Babelota</taxon>
        <taxon>Vermiphilus</taxon>
    </lineage>
</organism>
<evidence type="ECO:0000256" key="3">
    <source>
        <dbReference type="PROSITE-ProRule" id="PRU00182"/>
    </source>
</evidence>
<feature type="domain" description="RNA-binding S4" evidence="4">
    <location>
        <begin position="6"/>
        <end position="71"/>
    </location>
</feature>